<reference evidence="2 3" key="1">
    <citation type="submission" date="2019-05" db="EMBL/GenBank/DDBJ databases">
        <title>Another draft genome of Portunus trituberculatus and its Hox gene families provides insights of decapod evolution.</title>
        <authorList>
            <person name="Jeong J.-H."/>
            <person name="Song I."/>
            <person name="Kim S."/>
            <person name="Choi T."/>
            <person name="Kim D."/>
            <person name="Ryu S."/>
            <person name="Kim W."/>
        </authorList>
    </citation>
    <scope>NUCLEOTIDE SEQUENCE [LARGE SCALE GENOMIC DNA]</scope>
    <source>
        <tissue evidence="2">Muscle</tissue>
    </source>
</reference>
<keyword evidence="3" id="KW-1185">Reference proteome</keyword>
<feature type="compositionally biased region" description="Low complexity" evidence="1">
    <location>
        <begin position="58"/>
        <end position="76"/>
    </location>
</feature>
<sequence length="163" mass="17310">MTEAELSPYTAVCFSSPVQSTILALLTEHLPDVHTFTNWCKPSPLRIPHVPTSPWPLFSSSSPPTSSSAPPIVTSSPKPPPVSSSVTTPTPPLVPWSPIAMTPPGASEALALDSPHPCILPSSTTAPPAAEVPVAWSIFNSVQGCLELWREMEYSGETLIFPD</sequence>
<evidence type="ECO:0000256" key="1">
    <source>
        <dbReference type="SAM" id="MobiDB-lite"/>
    </source>
</evidence>
<organism evidence="2 3">
    <name type="scientific">Portunus trituberculatus</name>
    <name type="common">Swimming crab</name>
    <name type="synonym">Neptunus trituberculatus</name>
    <dbReference type="NCBI Taxonomy" id="210409"/>
    <lineage>
        <taxon>Eukaryota</taxon>
        <taxon>Metazoa</taxon>
        <taxon>Ecdysozoa</taxon>
        <taxon>Arthropoda</taxon>
        <taxon>Crustacea</taxon>
        <taxon>Multicrustacea</taxon>
        <taxon>Malacostraca</taxon>
        <taxon>Eumalacostraca</taxon>
        <taxon>Eucarida</taxon>
        <taxon>Decapoda</taxon>
        <taxon>Pleocyemata</taxon>
        <taxon>Brachyura</taxon>
        <taxon>Eubrachyura</taxon>
        <taxon>Portunoidea</taxon>
        <taxon>Portunidae</taxon>
        <taxon>Portuninae</taxon>
        <taxon>Portunus</taxon>
    </lineage>
</organism>
<evidence type="ECO:0000313" key="2">
    <source>
        <dbReference type="EMBL" id="MPC17382.1"/>
    </source>
</evidence>
<proteinExistence type="predicted"/>
<dbReference type="AlphaFoldDB" id="A0A5B7D854"/>
<accession>A0A5B7D854</accession>
<dbReference type="Proteomes" id="UP000324222">
    <property type="component" value="Unassembled WGS sequence"/>
</dbReference>
<feature type="region of interest" description="Disordered" evidence="1">
    <location>
        <begin position="58"/>
        <end position="89"/>
    </location>
</feature>
<comment type="caution">
    <text evidence="2">The sequence shown here is derived from an EMBL/GenBank/DDBJ whole genome shotgun (WGS) entry which is preliminary data.</text>
</comment>
<gene>
    <name evidence="2" type="ORF">E2C01_010235</name>
</gene>
<protein>
    <submittedName>
        <fullName evidence="2">Uncharacterized protein</fullName>
    </submittedName>
</protein>
<evidence type="ECO:0000313" key="3">
    <source>
        <dbReference type="Proteomes" id="UP000324222"/>
    </source>
</evidence>
<dbReference type="EMBL" id="VSRR010000584">
    <property type="protein sequence ID" value="MPC17382.1"/>
    <property type="molecule type" value="Genomic_DNA"/>
</dbReference>
<name>A0A5B7D854_PORTR</name>